<dbReference type="AlphaFoldDB" id="A0AAV0LIC7"/>
<reference evidence="1" key="1">
    <citation type="submission" date="2022-08" db="EMBL/GenBank/DDBJ databases">
        <authorList>
            <person name="Gutierrez-Valencia J."/>
        </authorList>
    </citation>
    <scope>NUCLEOTIDE SEQUENCE</scope>
</reference>
<organism evidence="1 2">
    <name type="scientific">Linum tenue</name>
    <dbReference type="NCBI Taxonomy" id="586396"/>
    <lineage>
        <taxon>Eukaryota</taxon>
        <taxon>Viridiplantae</taxon>
        <taxon>Streptophyta</taxon>
        <taxon>Embryophyta</taxon>
        <taxon>Tracheophyta</taxon>
        <taxon>Spermatophyta</taxon>
        <taxon>Magnoliopsida</taxon>
        <taxon>eudicotyledons</taxon>
        <taxon>Gunneridae</taxon>
        <taxon>Pentapetalae</taxon>
        <taxon>rosids</taxon>
        <taxon>fabids</taxon>
        <taxon>Malpighiales</taxon>
        <taxon>Linaceae</taxon>
        <taxon>Linum</taxon>
    </lineage>
</organism>
<keyword evidence="2" id="KW-1185">Reference proteome</keyword>
<evidence type="ECO:0000313" key="2">
    <source>
        <dbReference type="Proteomes" id="UP001154282"/>
    </source>
</evidence>
<accession>A0AAV0LIC7</accession>
<comment type="caution">
    <text evidence="1">The sequence shown here is derived from an EMBL/GenBank/DDBJ whole genome shotgun (WGS) entry which is preliminary data.</text>
</comment>
<proteinExistence type="predicted"/>
<protein>
    <submittedName>
        <fullName evidence="1">Uncharacterized protein</fullName>
    </submittedName>
</protein>
<evidence type="ECO:0000313" key="1">
    <source>
        <dbReference type="EMBL" id="CAI0433199.1"/>
    </source>
</evidence>
<sequence length="130" mass="13851">SSFHESIDASSPLLLGGGDVDPVKFFDHGKGIHSGGTSIRTCICHKQILRFTSFIVGGGLLLCGLIAQDNGRHSFGHTGGFTCPFVPFLPVACMLGRDVAPSISMAADWSSYLLVLWSDSQLSHGCRLRS</sequence>
<dbReference type="EMBL" id="CAMGYJ010000006">
    <property type="protein sequence ID" value="CAI0433199.1"/>
    <property type="molecule type" value="Genomic_DNA"/>
</dbReference>
<gene>
    <name evidence="1" type="ORF">LITE_LOCUS23737</name>
</gene>
<name>A0AAV0LIC7_9ROSI</name>
<dbReference type="Proteomes" id="UP001154282">
    <property type="component" value="Unassembled WGS sequence"/>
</dbReference>
<feature type="non-terminal residue" evidence="1">
    <location>
        <position position="1"/>
    </location>
</feature>